<protein>
    <recommendedName>
        <fullName evidence="8">Rhodopsin domain-containing protein</fullName>
    </recommendedName>
</protein>
<feature type="region of interest" description="Disordered" evidence="6">
    <location>
        <begin position="292"/>
        <end position="339"/>
    </location>
</feature>
<evidence type="ECO:0000256" key="5">
    <source>
        <dbReference type="ARBA" id="ARBA00038359"/>
    </source>
</evidence>
<sequence>MASSSDAVLTLTSTSICALLIVARCIYRFTIRCNIHSTCHRRWRIDDFYMTIAILPLIGRALCILYSFLLNPTHTYEPSTSDAVNAERELSHKLLIPARIFYALFLWCLKLGLLAFYSRFIDVFRWGKIVTDALWWLIIATFVAVFITILAECRPISLMWALSYDDSSKIPNSPPEQPLIRAAEVACNRAVGNLILMAVCNIVLNVALIILPFPMLRHLRLDLREKLQLGFLFSVGAVLVAITILRLPLILNESVSQRSRSMWASIEILCACIVANTPFFYALLKDLQRQHDDRPERSPSNATNPSDFYDLQSLPSSAGAPAQMPIPPLISPDSSSKGTVKYCENV</sequence>
<keyword evidence="2 7" id="KW-0812">Transmembrane</keyword>
<evidence type="ECO:0000256" key="4">
    <source>
        <dbReference type="ARBA" id="ARBA00023136"/>
    </source>
</evidence>
<feature type="transmembrane region" description="Helical" evidence="7">
    <location>
        <begin position="227"/>
        <end position="251"/>
    </location>
</feature>
<feature type="transmembrane region" description="Helical" evidence="7">
    <location>
        <begin position="6"/>
        <end position="27"/>
    </location>
</feature>
<name>A0A395MM97_9HYPO</name>
<evidence type="ECO:0000259" key="8">
    <source>
        <dbReference type="Pfam" id="PF20684"/>
    </source>
</evidence>
<feature type="transmembrane region" description="Helical" evidence="7">
    <location>
        <begin position="263"/>
        <end position="284"/>
    </location>
</feature>
<dbReference type="InterPro" id="IPR049326">
    <property type="entry name" value="Rhodopsin_dom_fungi"/>
</dbReference>
<feature type="transmembrane region" description="Helical" evidence="7">
    <location>
        <begin position="48"/>
        <end position="69"/>
    </location>
</feature>
<keyword evidence="3 7" id="KW-1133">Transmembrane helix</keyword>
<dbReference type="PANTHER" id="PTHR33048">
    <property type="entry name" value="PTH11-LIKE INTEGRAL MEMBRANE PROTEIN (AFU_ORTHOLOGUE AFUA_5G11245)"/>
    <property type="match status" value="1"/>
</dbReference>
<comment type="similarity">
    <text evidence="5">Belongs to the SAT4 family.</text>
</comment>
<dbReference type="Proteomes" id="UP000265631">
    <property type="component" value="Unassembled WGS sequence"/>
</dbReference>
<dbReference type="InterPro" id="IPR052337">
    <property type="entry name" value="SAT4-like"/>
</dbReference>
<keyword evidence="10" id="KW-1185">Reference proteome</keyword>
<feature type="transmembrane region" description="Helical" evidence="7">
    <location>
        <begin position="100"/>
        <end position="121"/>
    </location>
</feature>
<evidence type="ECO:0000313" key="10">
    <source>
        <dbReference type="Proteomes" id="UP000265631"/>
    </source>
</evidence>
<evidence type="ECO:0000256" key="6">
    <source>
        <dbReference type="SAM" id="MobiDB-lite"/>
    </source>
</evidence>
<dbReference type="GO" id="GO:0016020">
    <property type="term" value="C:membrane"/>
    <property type="evidence" value="ECO:0007669"/>
    <property type="project" value="UniProtKB-SubCell"/>
</dbReference>
<dbReference type="EMBL" id="PXXK01000188">
    <property type="protein sequence ID" value="RFN49041.1"/>
    <property type="molecule type" value="Genomic_DNA"/>
</dbReference>
<feature type="transmembrane region" description="Helical" evidence="7">
    <location>
        <begin position="133"/>
        <end position="151"/>
    </location>
</feature>
<proteinExistence type="inferred from homology"/>
<feature type="domain" description="Rhodopsin" evidence="8">
    <location>
        <begin position="32"/>
        <end position="285"/>
    </location>
</feature>
<evidence type="ECO:0000256" key="2">
    <source>
        <dbReference type="ARBA" id="ARBA00022692"/>
    </source>
</evidence>
<gene>
    <name evidence="9" type="ORF">FIE12Z_6681</name>
</gene>
<evidence type="ECO:0000256" key="3">
    <source>
        <dbReference type="ARBA" id="ARBA00022989"/>
    </source>
</evidence>
<dbReference type="PANTHER" id="PTHR33048:SF19">
    <property type="entry name" value="MEMBRANE PROTEIN PTH11-LIKE, PUTATIVE (AFU_ORTHOLOGUE AFUA_1G14080)-RELATED"/>
    <property type="match status" value="1"/>
</dbReference>
<evidence type="ECO:0000313" key="9">
    <source>
        <dbReference type="EMBL" id="RFN49041.1"/>
    </source>
</evidence>
<evidence type="ECO:0000256" key="1">
    <source>
        <dbReference type="ARBA" id="ARBA00004141"/>
    </source>
</evidence>
<accession>A0A395MM97</accession>
<dbReference type="Pfam" id="PF20684">
    <property type="entry name" value="Fung_rhodopsin"/>
    <property type="match status" value="1"/>
</dbReference>
<evidence type="ECO:0000256" key="7">
    <source>
        <dbReference type="SAM" id="Phobius"/>
    </source>
</evidence>
<dbReference type="AlphaFoldDB" id="A0A395MM97"/>
<feature type="transmembrane region" description="Helical" evidence="7">
    <location>
        <begin position="194"/>
        <end position="215"/>
    </location>
</feature>
<comment type="caution">
    <text evidence="9">The sequence shown here is derived from an EMBL/GenBank/DDBJ whole genome shotgun (WGS) entry which is preliminary data.</text>
</comment>
<comment type="subcellular location">
    <subcellularLocation>
        <location evidence="1">Membrane</location>
        <topology evidence="1">Multi-pass membrane protein</topology>
    </subcellularLocation>
</comment>
<keyword evidence="4 7" id="KW-0472">Membrane</keyword>
<reference evidence="9 10" key="1">
    <citation type="journal article" date="2018" name="PLoS Pathog.">
        <title>Evolution of structural diversity of trichothecenes, a family of toxins produced by plant pathogenic and entomopathogenic fungi.</title>
        <authorList>
            <person name="Proctor R.H."/>
            <person name="McCormick S.P."/>
            <person name="Kim H.S."/>
            <person name="Cardoza R.E."/>
            <person name="Stanley A.M."/>
            <person name="Lindo L."/>
            <person name="Kelly A."/>
            <person name="Brown D.W."/>
            <person name="Lee T."/>
            <person name="Vaughan M.M."/>
            <person name="Alexander N.J."/>
            <person name="Busman M."/>
            <person name="Gutierrez S."/>
        </authorList>
    </citation>
    <scope>NUCLEOTIDE SEQUENCE [LARGE SCALE GENOMIC DNA]</scope>
    <source>
        <strain evidence="9 10">NRRL 13405</strain>
    </source>
</reference>
<organism evidence="9 10">
    <name type="scientific">Fusarium flagelliforme</name>
    <dbReference type="NCBI Taxonomy" id="2675880"/>
    <lineage>
        <taxon>Eukaryota</taxon>
        <taxon>Fungi</taxon>
        <taxon>Dikarya</taxon>
        <taxon>Ascomycota</taxon>
        <taxon>Pezizomycotina</taxon>
        <taxon>Sordariomycetes</taxon>
        <taxon>Hypocreomycetidae</taxon>
        <taxon>Hypocreales</taxon>
        <taxon>Nectriaceae</taxon>
        <taxon>Fusarium</taxon>
        <taxon>Fusarium incarnatum-equiseti species complex</taxon>
    </lineage>
</organism>